<dbReference type="Proteomes" id="UP000011750">
    <property type="component" value="Chromosome A05"/>
</dbReference>
<dbReference type="AlphaFoldDB" id="M4ETS4"/>
<name>M4ETS4_BRACM</name>
<dbReference type="OMA" id="HVQTRIC"/>
<dbReference type="HOGENOM" id="CLU_1808924_0_0_1"/>
<evidence type="ECO:0000313" key="1">
    <source>
        <dbReference type="EnsemblPlants" id="Bra032206.1-P"/>
    </source>
</evidence>
<reference evidence="1 2" key="2">
    <citation type="journal article" date="2018" name="Hortic Res">
        <title>Improved Brassica rapa reference genome by single-molecule sequencing and chromosome conformation capture technologies.</title>
        <authorList>
            <person name="Zhang L."/>
            <person name="Cai X."/>
            <person name="Wu J."/>
            <person name="Liu M."/>
            <person name="Grob S."/>
            <person name="Cheng F."/>
            <person name="Liang J."/>
            <person name="Cai C."/>
            <person name="Liu Z."/>
            <person name="Liu B."/>
            <person name="Wang F."/>
            <person name="Li S."/>
            <person name="Liu F."/>
            <person name="Li X."/>
            <person name="Cheng L."/>
            <person name="Yang W."/>
            <person name="Li M.H."/>
            <person name="Grossniklaus U."/>
            <person name="Zheng H."/>
            <person name="Wang X."/>
        </authorList>
    </citation>
    <scope>NUCLEOTIDE SEQUENCE [LARGE SCALE GENOMIC DNA]</scope>
    <source>
        <strain evidence="1 2">cv. Chiifu-401-42</strain>
    </source>
</reference>
<proteinExistence type="predicted"/>
<protein>
    <submittedName>
        <fullName evidence="1">Uncharacterized protein</fullName>
    </submittedName>
</protein>
<organism evidence="1 2">
    <name type="scientific">Brassica campestris</name>
    <name type="common">Field mustard</name>
    <dbReference type="NCBI Taxonomy" id="3711"/>
    <lineage>
        <taxon>Eukaryota</taxon>
        <taxon>Viridiplantae</taxon>
        <taxon>Streptophyta</taxon>
        <taxon>Embryophyta</taxon>
        <taxon>Tracheophyta</taxon>
        <taxon>Spermatophyta</taxon>
        <taxon>Magnoliopsida</taxon>
        <taxon>eudicotyledons</taxon>
        <taxon>Gunneridae</taxon>
        <taxon>Pentapetalae</taxon>
        <taxon>rosids</taxon>
        <taxon>malvids</taxon>
        <taxon>Brassicales</taxon>
        <taxon>Brassicaceae</taxon>
        <taxon>Brassiceae</taxon>
        <taxon>Brassica</taxon>
    </lineage>
</organism>
<evidence type="ECO:0000313" key="2">
    <source>
        <dbReference type="Proteomes" id="UP000011750"/>
    </source>
</evidence>
<reference evidence="1" key="3">
    <citation type="submission" date="2023-03" db="UniProtKB">
        <authorList>
            <consortium name="EnsemblPlants"/>
        </authorList>
    </citation>
    <scope>IDENTIFICATION</scope>
    <source>
        <strain evidence="1">cv. Chiifu-401-42</strain>
    </source>
</reference>
<dbReference type="Gramene" id="Bra032206.1">
    <property type="protein sequence ID" value="Bra032206.1-P"/>
    <property type="gene ID" value="Bra032206"/>
</dbReference>
<reference evidence="1 2" key="1">
    <citation type="journal article" date="2011" name="Nat. Genet.">
        <title>The genome of the mesopolyploid crop species Brassica rapa.</title>
        <authorList>
            <consortium name="Brassica rapa Genome Sequencing Project Consortium"/>
            <person name="Wang X."/>
            <person name="Wang H."/>
            <person name="Wang J."/>
            <person name="Sun R."/>
            <person name="Wu J."/>
            <person name="Liu S."/>
            <person name="Bai Y."/>
            <person name="Mun J.H."/>
            <person name="Bancroft I."/>
            <person name="Cheng F."/>
            <person name="Huang S."/>
            <person name="Li X."/>
            <person name="Hua W."/>
            <person name="Wang J."/>
            <person name="Wang X."/>
            <person name="Freeling M."/>
            <person name="Pires J.C."/>
            <person name="Paterson A.H."/>
            <person name="Chalhoub B."/>
            <person name="Wang B."/>
            <person name="Hayward A."/>
            <person name="Sharpe A.G."/>
            <person name="Park B.S."/>
            <person name="Weisshaar B."/>
            <person name="Liu B."/>
            <person name="Li B."/>
            <person name="Liu B."/>
            <person name="Tong C."/>
            <person name="Song C."/>
            <person name="Duran C."/>
            <person name="Peng C."/>
            <person name="Geng C."/>
            <person name="Koh C."/>
            <person name="Lin C."/>
            <person name="Edwards D."/>
            <person name="Mu D."/>
            <person name="Shen D."/>
            <person name="Soumpourou E."/>
            <person name="Li F."/>
            <person name="Fraser F."/>
            <person name="Conant G."/>
            <person name="Lassalle G."/>
            <person name="King G.J."/>
            <person name="Bonnema G."/>
            <person name="Tang H."/>
            <person name="Wang H."/>
            <person name="Belcram H."/>
            <person name="Zhou H."/>
            <person name="Hirakawa H."/>
            <person name="Abe H."/>
            <person name="Guo H."/>
            <person name="Wang H."/>
            <person name="Jin H."/>
            <person name="Parkin I.A."/>
            <person name="Batley J."/>
            <person name="Kim J.S."/>
            <person name="Just J."/>
            <person name="Li J."/>
            <person name="Xu J."/>
            <person name="Deng J."/>
            <person name="Kim J.A."/>
            <person name="Li J."/>
            <person name="Yu J."/>
            <person name="Meng J."/>
            <person name="Wang J."/>
            <person name="Min J."/>
            <person name="Poulain J."/>
            <person name="Wang J."/>
            <person name="Hatakeyama K."/>
            <person name="Wu K."/>
            <person name="Wang L."/>
            <person name="Fang L."/>
            <person name="Trick M."/>
            <person name="Links M.G."/>
            <person name="Zhao M."/>
            <person name="Jin M."/>
            <person name="Ramchiary N."/>
            <person name="Drou N."/>
            <person name="Berkman P.J."/>
            <person name="Cai Q."/>
            <person name="Huang Q."/>
            <person name="Li R."/>
            <person name="Tabata S."/>
            <person name="Cheng S."/>
            <person name="Zhang S."/>
            <person name="Zhang S."/>
            <person name="Huang S."/>
            <person name="Sato S."/>
            <person name="Sun S."/>
            <person name="Kwon S.J."/>
            <person name="Choi S.R."/>
            <person name="Lee T.H."/>
            <person name="Fan W."/>
            <person name="Zhao X."/>
            <person name="Tan X."/>
            <person name="Xu X."/>
            <person name="Wang Y."/>
            <person name="Qiu Y."/>
            <person name="Yin Y."/>
            <person name="Li Y."/>
            <person name="Du Y."/>
            <person name="Liao Y."/>
            <person name="Lim Y."/>
            <person name="Narusaka Y."/>
            <person name="Wang Y."/>
            <person name="Wang Z."/>
            <person name="Li Z."/>
            <person name="Wang Z."/>
            <person name="Xiong Z."/>
            <person name="Zhang Z."/>
        </authorList>
    </citation>
    <scope>NUCLEOTIDE SEQUENCE [LARGE SCALE GENOMIC DNA]</scope>
    <source>
        <strain evidence="1 2">cv. Chiifu-401-42</strain>
    </source>
</reference>
<dbReference type="InParanoid" id="M4ETS4"/>
<keyword evidence="2" id="KW-1185">Reference proteome</keyword>
<accession>M4ETS4</accession>
<sequence>MSAMEPDEYDEDYIEEEVIEVGYGIYIDEHGYARAPDGRIIHVSREDIIDILERDTMHVQTRICLPYHAEKFTRILPRLRSYRRADIDDIVHGIYRPQEMSLYDNYKRLDDVYYPLNDNIDRLTTRMDELKEEMDVIRRQNEI</sequence>
<dbReference type="EnsemblPlants" id="Bra032206.1">
    <property type="protein sequence ID" value="Bra032206.1-P"/>
    <property type="gene ID" value="Bra032206"/>
</dbReference>